<name>A0A1H6ZR19_9FIRM</name>
<dbReference type="Pfam" id="PF00892">
    <property type="entry name" value="EamA"/>
    <property type="match status" value="2"/>
</dbReference>
<dbReference type="AlphaFoldDB" id="A0A1H6ZR19"/>
<feature type="transmembrane region" description="Helical" evidence="2">
    <location>
        <begin position="41"/>
        <end position="64"/>
    </location>
</feature>
<protein>
    <submittedName>
        <fullName evidence="4">Permease of the drug/metabolite transporter (DMT) superfamily</fullName>
    </submittedName>
</protein>
<feature type="domain" description="EamA" evidence="3">
    <location>
        <begin position="159"/>
        <end position="290"/>
    </location>
</feature>
<dbReference type="InterPro" id="IPR037185">
    <property type="entry name" value="EmrE-like"/>
</dbReference>
<evidence type="ECO:0000256" key="2">
    <source>
        <dbReference type="SAM" id="Phobius"/>
    </source>
</evidence>
<keyword evidence="2" id="KW-0812">Transmembrane</keyword>
<feature type="transmembrane region" description="Helical" evidence="2">
    <location>
        <begin position="274"/>
        <end position="291"/>
    </location>
</feature>
<keyword evidence="2" id="KW-1133">Transmembrane helix</keyword>
<feature type="transmembrane region" description="Helical" evidence="2">
    <location>
        <begin position="127"/>
        <end position="146"/>
    </location>
</feature>
<feature type="transmembrane region" description="Helical" evidence="2">
    <location>
        <begin position="152"/>
        <end position="175"/>
    </location>
</feature>
<dbReference type="EMBL" id="FNZK01000010">
    <property type="protein sequence ID" value="SEJ55801.1"/>
    <property type="molecule type" value="Genomic_DNA"/>
</dbReference>
<feature type="transmembrane region" description="Helical" evidence="2">
    <location>
        <begin position="100"/>
        <end position="120"/>
    </location>
</feature>
<evidence type="ECO:0000259" key="3">
    <source>
        <dbReference type="Pfam" id="PF00892"/>
    </source>
</evidence>
<evidence type="ECO:0000313" key="5">
    <source>
        <dbReference type="Proteomes" id="UP000199662"/>
    </source>
</evidence>
<dbReference type="RefSeq" id="WP_091831685.1">
    <property type="nucleotide sequence ID" value="NZ_FNZK01000010.1"/>
</dbReference>
<feature type="transmembrane region" description="Helical" evidence="2">
    <location>
        <begin position="76"/>
        <end position="94"/>
    </location>
</feature>
<dbReference type="SUPFAM" id="SSF103481">
    <property type="entry name" value="Multidrug resistance efflux transporter EmrE"/>
    <property type="match status" value="2"/>
</dbReference>
<dbReference type="InterPro" id="IPR000620">
    <property type="entry name" value="EamA_dom"/>
</dbReference>
<reference evidence="4 5" key="1">
    <citation type="submission" date="2016-10" db="EMBL/GenBank/DDBJ databases">
        <authorList>
            <person name="de Groot N.N."/>
        </authorList>
    </citation>
    <scope>NUCLEOTIDE SEQUENCE [LARGE SCALE GENOMIC DNA]</scope>
    <source>
        <strain evidence="4 5">DSM 2179</strain>
    </source>
</reference>
<sequence length="294" mass="32354">MTDRTKGYCLVALGAIFWGASGVAGQYLLHDKQFSAEWLVVVRLLCSGLILLSIDSVTHFGDIFTIWQNRLDRHQLLLFGVVGMLSVQYTYYAAIQHGNAATATILQYLMPVIIVGYIAVRYKRCPQFLEIISIFLAMLGTLLLVTKGDFHSLAISPLALFWGITSAFSAAFYTIQPKGLLSRWRSPLVIGWGMLIGGVAMSPIAPPWKFVGQFDLGAGLGLAFVIIFGTVIAFWAYLESIKYILPTETSTIASLEPFSAVFLSIILLNIPFGFMDYIGGLCILSTVFILAKKK</sequence>
<dbReference type="PANTHER" id="PTHR22911">
    <property type="entry name" value="ACYL-MALONYL CONDENSING ENZYME-RELATED"/>
    <property type="match status" value="1"/>
</dbReference>
<gene>
    <name evidence="4" type="ORF">SAMN05660742_11076</name>
</gene>
<feature type="transmembrane region" description="Helical" evidence="2">
    <location>
        <begin position="250"/>
        <end position="268"/>
    </location>
</feature>
<feature type="transmembrane region" description="Helical" evidence="2">
    <location>
        <begin position="187"/>
        <end position="205"/>
    </location>
</feature>
<proteinExistence type="inferred from homology"/>
<comment type="similarity">
    <text evidence="1">Belongs to the EamA transporter family.</text>
</comment>
<keyword evidence="5" id="KW-1185">Reference proteome</keyword>
<organism evidence="4 5">
    <name type="scientific">Propionispira arboris</name>
    <dbReference type="NCBI Taxonomy" id="84035"/>
    <lineage>
        <taxon>Bacteria</taxon>
        <taxon>Bacillati</taxon>
        <taxon>Bacillota</taxon>
        <taxon>Negativicutes</taxon>
        <taxon>Selenomonadales</taxon>
        <taxon>Selenomonadaceae</taxon>
        <taxon>Propionispira</taxon>
    </lineage>
</organism>
<evidence type="ECO:0000313" key="4">
    <source>
        <dbReference type="EMBL" id="SEJ55801.1"/>
    </source>
</evidence>
<keyword evidence="2" id="KW-0472">Membrane</keyword>
<feature type="domain" description="EamA" evidence="3">
    <location>
        <begin position="6"/>
        <end position="145"/>
    </location>
</feature>
<feature type="transmembrane region" description="Helical" evidence="2">
    <location>
        <begin position="7"/>
        <end position="29"/>
    </location>
</feature>
<accession>A0A1H6ZR19</accession>
<dbReference type="Proteomes" id="UP000199662">
    <property type="component" value="Unassembled WGS sequence"/>
</dbReference>
<feature type="transmembrane region" description="Helical" evidence="2">
    <location>
        <begin position="217"/>
        <end position="238"/>
    </location>
</feature>
<dbReference type="PANTHER" id="PTHR22911:SF79">
    <property type="entry name" value="MOBA-LIKE NTP TRANSFERASE DOMAIN-CONTAINING PROTEIN"/>
    <property type="match status" value="1"/>
</dbReference>
<dbReference type="GO" id="GO:0016020">
    <property type="term" value="C:membrane"/>
    <property type="evidence" value="ECO:0007669"/>
    <property type="project" value="InterPro"/>
</dbReference>
<dbReference type="STRING" id="84035.SAMN05660742_11076"/>
<evidence type="ECO:0000256" key="1">
    <source>
        <dbReference type="ARBA" id="ARBA00007362"/>
    </source>
</evidence>